<evidence type="ECO:0000256" key="5">
    <source>
        <dbReference type="ARBA" id="ARBA00022505"/>
    </source>
</evidence>
<keyword evidence="5 10" id="KW-0500">Molybdenum</keyword>
<dbReference type="PANTHER" id="PTHR30183">
    <property type="entry name" value="MOLYBDENUM TRANSPORT SYSTEM PERMEASE PROTEIN MODB"/>
    <property type="match status" value="1"/>
</dbReference>
<feature type="transmembrane region" description="Helical" evidence="9">
    <location>
        <begin position="130"/>
        <end position="152"/>
    </location>
</feature>
<dbReference type="PANTHER" id="PTHR30183:SF3">
    <property type="entry name" value="MOLYBDENUM TRANSPORT SYSTEM PERMEASE PROTEIN MODB"/>
    <property type="match status" value="1"/>
</dbReference>
<protein>
    <recommendedName>
        <fullName evidence="10">Molybdenum transport system permease</fullName>
    </recommendedName>
</protein>
<sequence>MDFTPLVISLKTAITATLFTFLVGTYAAWRTYSKKQLYAIILDGVFTLPLVLPPTVAGFFLLLLFGRNGPIGRILSQFHIQIVFTWSATVIAAVVISFPLMYRSAKAAFLQIDENLIYAARTLRMSESTIFFKILLPLAMPGILSGGILAFARALGEFGATLMIAGNIPRITQTIPVAIYMAVQGYNMKLAYTWVVIIVILSFIVIFTLNYCERKKRGKY</sequence>
<evidence type="ECO:0000313" key="12">
    <source>
        <dbReference type="EMBL" id="BCN32872.1"/>
    </source>
</evidence>
<keyword evidence="4 10" id="KW-1003">Cell membrane</keyword>
<evidence type="ECO:0000259" key="11">
    <source>
        <dbReference type="PROSITE" id="PS50928"/>
    </source>
</evidence>
<evidence type="ECO:0000256" key="6">
    <source>
        <dbReference type="ARBA" id="ARBA00022692"/>
    </source>
</evidence>
<evidence type="ECO:0000256" key="10">
    <source>
        <dbReference type="RuleBase" id="RU365097"/>
    </source>
</evidence>
<evidence type="ECO:0000256" key="1">
    <source>
        <dbReference type="ARBA" id="ARBA00004651"/>
    </source>
</evidence>
<dbReference type="EMBL" id="AP024169">
    <property type="protein sequence ID" value="BCN32872.1"/>
    <property type="molecule type" value="Genomic_DNA"/>
</dbReference>
<evidence type="ECO:0000313" key="13">
    <source>
        <dbReference type="Proteomes" id="UP000595897"/>
    </source>
</evidence>
<dbReference type="InterPro" id="IPR000515">
    <property type="entry name" value="MetI-like"/>
</dbReference>
<keyword evidence="7 9" id="KW-1133">Transmembrane helix</keyword>
<feature type="transmembrane region" description="Helical" evidence="9">
    <location>
        <begin position="6"/>
        <end position="29"/>
    </location>
</feature>
<evidence type="ECO:0000256" key="8">
    <source>
        <dbReference type="ARBA" id="ARBA00023136"/>
    </source>
</evidence>
<feature type="transmembrane region" description="Helical" evidence="9">
    <location>
        <begin position="78"/>
        <end position="102"/>
    </location>
</feature>
<dbReference type="InterPro" id="IPR011867">
    <property type="entry name" value="ModB_ABC"/>
</dbReference>
<dbReference type="AlphaFoldDB" id="A0A7R7IEQ4"/>
<evidence type="ECO:0000256" key="9">
    <source>
        <dbReference type="RuleBase" id="RU363032"/>
    </source>
</evidence>
<comment type="function">
    <text evidence="10">Part of the binding-protein-dependent transport system for molybdenum; probably responsible for the translocation of the substrate across the membrane.</text>
</comment>
<dbReference type="Gene3D" id="1.10.3720.10">
    <property type="entry name" value="MetI-like"/>
    <property type="match status" value="1"/>
</dbReference>
<dbReference type="Proteomes" id="UP000595897">
    <property type="component" value="Chromosome"/>
</dbReference>
<keyword evidence="8 9" id="KW-0472">Membrane</keyword>
<dbReference type="SUPFAM" id="SSF161098">
    <property type="entry name" value="MetI-like"/>
    <property type="match status" value="1"/>
</dbReference>
<feature type="domain" description="ABC transmembrane type-1" evidence="11">
    <location>
        <begin position="6"/>
        <end position="209"/>
    </location>
</feature>
<feature type="transmembrane region" description="Helical" evidence="9">
    <location>
        <begin position="191"/>
        <end position="212"/>
    </location>
</feature>
<dbReference type="KEGG" id="ahb:bsdtb5_41670"/>
<dbReference type="GO" id="GO:0005886">
    <property type="term" value="C:plasma membrane"/>
    <property type="evidence" value="ECO:0007669"/>
    <property type="project" value="UniProtKB-SubCell"/>
</dbReference>
<dbReference type="GO" id="GO:0015098">
    <property type="term" value="F:molybdate ion transmembrane transporter activity"/>
    <property type="evidence" value="ECO:0007669"/>
    <property type="project" value="UniProtKB-UniRule"/>
</dbReference>
<evidence type="ECO:0000256" key="3">
    <source>
        <dbReference type="ARBA" id="ARBA00022448"/>
    </source>
</evidence>
<keyword evidence="13" id="KW-1185">Reference proteome</keyword>
<dbReference type="PROSITE" id="PS50928">
    <property type="entry name" value="ABC_TM1"/>
    <property type="match status" value="1"/>
</dbReference>
<organism evidence="12 13">
    <name type="scientific">Anaeromicropila herbilytica</name>
    <dbReference type="NCBI Taxonomy" id="2785025"/>
    <lineage>
        <taxon>Bacteria</taxon>
        <taxon>Bacillati</taxon>
        <taxon>Bacillota</taxon>
        <taxon>Clostridia</taxon>
        <taxon>Lachnospirales</taxon>
        <taxon>Lachnospiraceae</taxon>
        <taxon>Anaeromicropila</taxon>
    </lineage>
</organism>
<evidence type="ECO:0000256" key="2">
    <source>
        <dbReference type="ARBA" id="ARBA00007069"/>
    </source>
</evidence>
<keyword evidence="3 9" id="KW-0813">Transport</keyword>
<evidence type="ECO:0000256" key="4">
    <source>
        <dbReference type="ARBA" id="ARBA00022475"/>
    </source>
</evidence>
<proteinExistence type="inferred from homology"/>
<dbReference type="RefSeq" id="WP_271713879.1">
    <property type="nucleotide sequence ID" value="NZ_AP024169.1"/>
</dbReference>
<gene>
    <name evidence="12" type="primary">modB</name>
    <name evidence="12" type="ORF">bsdtb5_41670</name>
</gene>
<evidence type="ECO:0000256" key="7">
    <source>
        <dbReference type="ARBA" id="ARBA00022989"/>
    </source>
</evidence>
<accession>A0A7R7IEQ4</accession>
<feature type="transmembrane region" description="Helical" evidence="9">
    <location>
        <begin position="41"/>
        <end position="66"/>
    </location>
</feature>
<comment type="similarity">
    <text evidence="2 10">Belongs to the binding-protein-dependent transport system permease family. CysTW subfamily.</text>
</comment>
<dbReference type="CDD" id="cd06261">
    <property type="entry name" value="TM_PBP2"/>
    <property type="match status" value="1"/>
</dbReference>
<dbReference type="NCBIfam" id="TIGR02141">
    <property type="entry name" value="modB_ABC"/>
    <property type="match status" value="1"/>
</dbReference>
<keyword evidence="6 9" id="KW-0812">Transmembrane</keyword>
<dbReference type="Pfam" id="PF00528">
    <property type="entry name" value="BPD_transp_1"/>
    <property type="match status" value="1"/>
</dbReference>
<comment type="subcellular location">
    <subcellularLocation>
        <location evidence="1 9">Cell membrane</location>
        <topology evidence="1 9">Multi-pass membrane protein</topology>
    </subcellularLocation>
</comment>
<dbReference type="InterPro" id="IPR035906">
    <property type="entry name" value="MetI-like_sf"/>
</dbReference>
<reference evidence="12 13" key="1">
    <citation type="submission" date="2020-11" db="EMBL/GenBank/DDBJ databases">
        <title>Draft genome sequencing of a Lachnospiraceae strain isolated from anoxic soil subjected to BSD treatment.</title>
        <authorList>
            <person name="Uek A."/>
            <person name="Tonouchi A."/>
        </authorList>
    </citation>
    <scope>NUCLEOTIDE SEQUENCE [LARGE SCALE GENOMIC DNA]</scope>
    <source>
        <strain evidence="12 13">TB5</strain>
    </source>
</reference>
<name>A0A7R7IEQ4_9FIRM</name>